<dbReference type="RefSeq" id="WP_041068414.1">
    <property type="nucleotide sequence ID" value="NZ_AP012273.1"/>
</dbReference>
<feature type="transmembrane region" description="Helical" evidence="1">
    <location>
        <begin position="62"/>
        <end position="84"/>
    </location>
</feature>
<gene>
    <name evidence="2" type="ORF">TBH_C2187</name>
</gene>
<dbReference type="KEGG" id="tbn:TBH_C2187"/>
<proteinExistence type="predicted"/>
<dbReference type="InterPro" id="IPR029016">
    <property type="entry name" value="GAF-like_dom_sf"/>
</dbReference>
<dbReference type="EMBL" id="AP012273">
    <property type="protein sequence ID" value="BAO45098.1"/>
    <property type="molecule type" value="Genomic_DNA"/>
</dbReference>
<dbReference type="Gene3D" id="3.30.450.40">
    <property type="match status" value="1"/>
</dbReference>
<keyword evidence="1" id="KW-0472">Membrane</keyword>
<sequence length="317" mass="36162">MGFNKQPVDHFVDVMDSWRLGVLGFFTRYTGLSVSGVLFTGLSMGSPWWWPETIEKKYEIDVQWAAGITIFTIGCLVFLAFYYLRKRSIRSLKIKYYLHQLPHDIRERQSELHNKLAPGKKYSKGKLRKELEILLKEVCENIACQFRLLTGDETISTAIRLAVYDDKCDEIVYKTFARTKGLNDKRKKTSEMISTKEGIARFLREEKKAQGVLIYNDLKSAAEVGAYKITENDRKYPNEIKTMMVAPLNAWAGKQEDMIGILYVTSRKNDVFSPIHVDQLAAAADLTAISVASSMELVRLKCLGNKSTKGENYAKNI</sequence>
<organism evidence="2 3">
    <name type="scientific">Thiolapillus brandeum</name>
    <dbReference type="NCBI Taxonomy" id="1076588"/>
    <lineage>
        <taxon>Bacteria</taxon>
        <taxon>Pseudomonadati</taxon>
        <taxon>Pseudomonadota</taxon>
        <taxon>Gammaproteobacteria</taxon>
        <taxon>Chromatiales</taxon>
        <taxon>Sedimenticolaceae</taxon>
        <taxon>Thiolapillus</taxon>
    </lineage>
</organism>
<evidence type="ECO:0000313" key="2">
    <source>
        <dbReference type="EMBL" id="BAO45098.1"/>
    </source>
</evidence>
<keyword evidence="1" id="KW-1133">Transmembrane helix</keyword>
<protein>
    <recommendedName>
        <fullName evidence="4">GAF domain-containing protein</fullName>
    </recommendedName>
</protein>
<feature type="transmembrane region" description="Helical" evidence="1">
    <location>
        <begin position="29"/>
        <end position="50"/>
    </location>
</feature>
<dbReference type="Proteomes" id="UP000031631">
    <property type="component" value="Chromosome"/>
</dbReference>
<dbReference type="OrthoDB" id="7054761at2"/>
<reference evidence="2 3" key="1">
    <citation type="journal article" date="2014" name="PLoS ONE">
        <title>Physiological and genomic features of a novel sulfur-oxidizing gammaproteobacterium belonging to a previously uncultivated symbiotic lineage isolated from a hydrothermal vent.</title>
        <authorList>
            <person name="Nunoura T."/>
            <person name="Takaki Y."/>
            <person name="Kazama H."/>
            <person name="Kakuta J."/>
            <person name="Shimamura S."/>
            <person name="Makita H."/>
            <person name="Hirai M."/>
            <person name="Miyazaki M."/>
            <person name="Takai K."/>
        </authorList>
    </citation>
    <scope>NUCLEOTIDE SEQUENCE [LARGE SCALE GENOMIC DNA]</scope>
    <source>
        <strain evidence="2 3">Hiromi1</strain>
    </source>
</reference>
<keyword evidence="1" id="KW-0812">Transmembrane</keyword>
<evidence type="ECO:0008006" key="4">
    <source>
        <dbReference type="Google" id="ProtNLM"/>
    </source>
</evidence>
<accession>A0A7U6JIR9</accession>
<keyword evidence="3" id="KW-1185">Reference proteome</keyword>
<evidence type="ECO:0000256" key="1">
    <source>
        <dbReference type="SAM" id="Phobius"/>
    </source>
</evidence>
<dbReference type="AlphaFoldDB" id="A0A7U6JIR9"/>
<name>A0A7U6JIR9_9GAMM</name>
<evidence type="ECO:0000313" key="3">
    <source>
        <dbReference type="Proteomes" id="UP000031631"/>
    </source>
</evidence>